<dbReference type="PANTHER" id="PTHR36439:SF1">
    <property type="entry name" value="DUF1697 DOMAIN-CONTAINING PROTEIN"/>
    <property type="match status" value="1"/>
</dbReference>
<dbReference type="Gene3D" id="3.30.70.1280">
    <property type="entry name" value="SP0830-like domains"/>
    <property type="match status" value="1"/>
</dbReference>
<keyword evidence="2" id="KW-1185">Reference proteome</keyword>
<sequence length="181" mass="19694">MTNYAALIRGINVGGNNKLPMAELRRELETIGLGRVQTYIQSGNIVFQSALDQATAESEIEQAILRISGIAAKVMVRTDAELDAIVAGCPYADEAKEEGKSVHLSVLREPLTPQQIGKLDVGISELDRYHIDGTAVYCHYPEGMRDSKLAANLGKLGDGVTTRNWNTVLKLQAMLHAMRSA</sequence>
<reference evidence="1 2" key="1">
    <citation type="submission" date="2020-01" db="EMBL/GenBank/DDBJ databases">
        <title>Paenibacillus soybeanensis sp. nov. isolated from the nodules of soybean (Glycine max(L.) Merr).</title>
        <authorList>
            <person name="Wang H."/>
        </authorList>
    </citation>
    <scope>NUCLEOTIDE SEQUENCE [LARGE SCALE GENOMIC DNA]</scope>
    <source>
        <strain evidence="1 2">T1</strain>
    </source>
</reference>
<dbReference type="SUPFAM" id="SSF160379">
    <property type="entry name" value="SP0830-like"/>
    <property type="match status" value="1"/>
</dbReference>
<accession>A0ABW9XLJ5</accession>
<dbReference type="EMBL" id="JAAAMV010000002">
    <property type="protein sequence ID" value="NBD23322.1"/>
    <property type="molecule type" value="Genomic_DNA"/>
</dbReference>
<comment type="caution">
    <text evidence="1">The sequence shown here is derived from an EMBL/GenBank/DDBJ whole genome shotgun (WGS) entry which is preliminary data.</text>
</comment>
<dbReference type="RefSeq" id="WP_161741744.1">
    <property type="nucleotide sequence ID" value="NZ_JAAAMV010000002.1"/>
</dbReference>
<dbReference type="PANTHER" id="PTHR36439">
    <property type="entry name" value="BLL4334 PROTEIN"/>
    <property type="match status" value="1"/>
</dbReference>
<gene>
    <name evidence="1" type="ORF">GT019_05515</name>
</gene>
<dbReference type="PIRSF" id="PIRSF008502">
    <property type="entry name" value="UCP008502"/>
    <property type="match status" value="1"/>
</dbReference>
<evidence type="ECO:0000313" key="1">
    <source>
        <dbReference type="EMBL" id="NBD23322.1"/>
    </source>
</evidence>
<dbReference type="Proteomes" id="UP000665561">
    <property type="component" value="Unassembled WGS sequence"/>
</dbReference>
<evidence type="ECO:0000313" key="2">
    <source>
        <dbReference type="Proteomes" id="UP000665561"/>
    </source>
</evidence>
<organism evidence="1 2">
    <name type="scientific">Paenibacillus glycinis</name>
    <dbReference type="NCBI Taxonomy" id="2697035"/>
    <lineage>
        <taxon>Bacteria</taxon>
        <taxon>Bacillati</taxon>
        <taxon>Bacillota</taxon>
        <taxon>Bacilli</taxon>
        <taxon>Bacillales</taxon>
        <taxon>Paenibacillaceae</taxon>
        <taxon>Paenibacillus</taxon>
    </lineage>
</organism>
<proteinExistence type="predicted"/>
<protein>
    <submittedName>
        <fullName evidence="1">DUF1697 domain-containing protein</fullName>
    </submittedName>
</protein>
<dbReference type="Pfam" id="PF08002">
    <property type="entry name" value="DUF1697"/>
    <property type="match status" value="1"/>
</dbReference>
<dbReference type="InterPro" id="IPR012545">
    <property type="entry name" value="DUF1697"/>
</dbReference>
<name>A0ABW9XLJ5_9BACL</name>